<sequence length="128" mass="14650">MGKQELGKKGEELAEAYLRNRGCRILARNWSFRSVKSGKLLGEVDLIAQRGGDTIFVEVKAGRRSEAAFRPEIHVSRAKLQKIRQTAQRWLAIQGRSDTPWQVDVIAIDFFKESDPPRLRHIPRVVIE</sequence>
<evidence type="ECO:0000313" key="4">
    <source>
        <dbReference type="Proteomes" id="UP000178690"/>
    </source>
</evidence>
<dbReference type="CDD" id="cd20736">
    <property type="entry name" value="PoNe_Nuclease"/>
    <property type="match status" value="1"/>
</dbReference>
<dbReference type="Gene3D" id="3.40.1350.10">
    <property type="match status" value="1"/>
</dbReference>
<dbReference type="PANTHER" id="PTHR34039">
    <property type="entry name" value="UPF0102 PROTEIN YRAN"/>
    <property type="match status" value="1"/>
</dbReference>
<name>A0A1G2PMM9_TERXR</name>
<dbReference type="Pfam" id="PF02021">
    <property type="entry name" value="UPF0102"/>
    <property type="match status" value="1"/>
</dbReference>
<proteinExistence type="inferred from homology"/>
<organism evidence="3 4">
    <name type="scientific">Terrybacteria sp. (strain RIFCSPHIGHO2_01_FULL_58_15)</name>
    <dbReference type="NCBI Taxonomy" id="1802363"/>
    <lineage>
        <taxon>Bacteria</taxon>
        <taxon>Candidatus Terryibacteriota</taxon>
    </lineage>
</organism>
<dbReference type="AlphaFoldDB" id="A0A1G2PMM9"/>
<dbReference type="InterPro" id="IPR011335">
    <property type="entry name" value="Restrct_endonuc-II-like"/>
</dbReference>
<accession>A0A1G2PMM9</accession>
<dbReference type="Proteomes" id="UP000178690">
    <property type="component" value="Unassembled WGS sequence"/>
</dbReference>
<dbReference type="PANTHER" id="PTHR34039:SF1">
    <property type="entry name" value="UPF0102 PROTEIN YRAN"/>
    <property type="match status" value="1"/>
</dbReference>
<comment type="caution">
    <text evidence="3">The sequence shown here is derived from an EMBL/GenBank/DDBJ whole genome shotgun (WGS) entry which is preliminary data.</text>
</comment>
<dbReference type="InterPro" id="IPR003509">
    <property type="entry name" value="UPF0102_YraN-like"/>
</dbReference>
<dbReference type="InterPro" id="IPR011856">
    <property type="entry name" value="tRNA_endonuc-like_dom_sf"/>
</dbReference>
<evidence type="ECO:0000256" key="1">
    <source>
        <dbReference type="ARBA" id="ARBA00006738"/>
    </source>
</evidence>
<dbReference type="HAMAP" id="MF_00048">
    <property type="entry name" value="UPF0102"/>
    <property type="match status" value="1"/>
</dbReference>
<reference evidence="3 4" key="1">
    <citation type="journal article" date="2016" name="Nat. Commun.">
        <title>Thousands of microbial genomes shed light on interconnected biogeochemical processes in an aquifer system.</title>
        <authorList>
            <person name="Anantharaman K."/>
            <person name="Brown C.T."/>
            <person name="Hug L.A."/>
            <person name="Sharon I."/>
            <person name="Castelle C.J."/>
            <person name="Probst A.J."/>
            <person name="Thomas B.C."/>
            <person name="Singh A."/>
            <person name="Wilkins M.J."/>
            <person name="Karaoz U."/>
            <person name="Brodie E.L."/>
            <person name="Williams K.H."/>
            <person name="Hubbard S.S."/>
            <person name="Banfield J.F."/>
        </authorList>
    </citation>
    <scope>NUCLEOTIDE SEQUENCE [LARGE SCALE GENOMIC DNA]</scope>
    <source>
        <strain evidence="4">RIFCSPHIGHO2_01_FULL_58_15</strain>
    </source>
</reference>
<protein>
    <recommendedName>
        <fullName evidence="2">UPF0102 protein A2682_03370</fullName>
    </recommendedName>
</protein>
<dbReference type="GO" id="GO:0003676">
    <property type="term" value="F:nucleic acid binding"/>
    <property type="evidence" value="ECO:0007669"/>
    <property type="project" value="InterPro"/>
</dbReference>
<gene>
    <name evidence="3" type="ORF">A2682_03370</name>
</gene>
<evidence type="ECO:0000256" key="2">
    <source>
        <dbReference type="HAMAP-Rule" id="MF_00048"/>
    </source>
</evidence>
<dbReference type="STRING" id="1802363.A2682_03370"/>
<evidence type="ECO:0000313" key="3">
    <source>
        <dbReference type="EMBL" id="OHA49523.1"/>
    </source>
</evidence>
<dbReference type="EMBL" id="MHST01000008">
    <property type="protein sequence ID" value="OHA49523.1"/>
    <property type="molecule type" value="Genomic_DNA"/>
</dbReference>
<dbReference type="SUPFAM" id="SSF52980">
    <property type="entry name" value="Restriction endonuclease-like"/>
    <property type="match status" value="1"/>
</dbReference>
<comment type="similarity">
    <text evidence="1 2">Belongs to the UPF0102 family.</text>
</comment>